<evidence type="ECO:0000313" key="4">
    <source>
        <dbReference type="Proteomes" id="UP001595455"/>
    </source>
</evidence>
<dbReference type="Proteomes" id="UP001595455">
    <property type="component" value="Unassembled WGS sequence"/>
</dbReference>
<reference evidence="1" key="4">
    <citation type="submission" date="2024-09" db="EMBL/GenBank/DDBJ databases">
        <authorList>
            <person name="Sun Q."/>
            <person name="Mori K."/>
        </authorList>
    </citation>
    <scope>NUCLEOTIDE SEQUENCE</scope>
    <source>
        <strain evidence="1">KCTC 62575</strain>
    </source>
</reference>
<dbReference type="EMBL" id="JBHRSF010000157">
    <property type="protein sequence ID" value="MFC2997677.1"/>
    <property type="molecule type" value="Genomic_DNA"/>
</dbReference>
<evidence type="ECO:0000313" key="2">
    <source>
        <dbReference type="EMBL" id="RFC81862.1"/>
    </source>
</evidence>
<dbReference type="OrthoDB" id="5465402at2"/>
<evidence type="ECO:0000313" key="1">
    <source>
        <dbReference type="EMBL" id="MFC2997677.1"/>
    </source>
</evidence>
<gene>
    <name evidence="1" type="ORF">ACFODO_21000</name>
    <name evidence="2" type="ORF">C9E89_019645</name>
</gene>
<sequence>MSTDKYLALITSQHRKPRFEQVVSIAVNPLIDALLFLRNLNSNFDLNTAKDSPLEILAEWVGAPNSVPNAFPIAYFGFRDQPSALPFAEQDGTDWGGFWRESGMSNSSAMQMNNVLFKKVINAKIKLNNTDCSLDSAKEIISMITDKKFTIKDNNDMTVTFNFLNTYEDWERELVRMMFPLPAGVRLLFGGENDY</sequence>
<accession>A0A371YK76</accession>
<reference evidence="4" key="3">
    <citation type="journal article" date="2019" name="Int. J. Syst. Evol. Microbiol.">
        <title>The Global Catalogue of Microorganisms (GCM) 10K type strain sequencing project: providing services to taxonomists for standard genome sequencing and annotation.</title>
        <authorList>
            <consortium name="The Broad Institute Genomics Platform"/>
            <consortium name="The Broad Institute Genome Sequencing Center for Infectious Disease"/>
            <person name="Wu L."/>
            <person name="Ma J."/>
        </authorList>
    </citation>
    <scope>NUCLEOTIDE SEQUENCE [LARGE SCALE GENOMIC DNA]</scope>
    <source>
        <strain evidence="4">KCTC 62575</strain>
    </source>
</reference>
<dbReference type="EMBL" id="PYIX02000053">
    <property type="protein sequence ID" value="RFC81862.1"/>
    <property type="molecule type" value="Genomic_DNA"/>
</dbReference>
<comment type="caution">
    <text evidence="2">The sequence shown here is derived from an EMBL/GenBank/DDBJ whole genome shotgun (WGS) entry which is preliminary data.</text>
</comment>
<keyword evidence="4" id="KW-1185">Reference proteome</keyword>
<dbReference type="Proteomes" id="UP000240957">
    <property type="component" value="Unassembled WGS sequence"/>
</dbReference>
<evidence type="ECO:0000313" key="3">
    <source>
        <dbReference type="Proteomes" id="UP000240957"/>
    </source>
</evidence>
<dbReference type="RefSeq" id="WP_107009916.1">
    <property type="nucleotide sequence ID" value="NZ_JBHRSF010000157.1"/>
</dbReference>
<reference evidence="2 3" key="2">
    <citation type="submission" date="2018-08" db="EMBL/GenBank/DDBJ databases">
        <title>The draft genome of Acinetobacter sichuanensis strain WCHAc060041.</title>
        <authorList>
            <person name="Qin J."/>
            <person name="Feng Y."/>
            <person name="Zong Z."/>
        </authorList>
    </citation>
    <scope>NUCLEOTIDE SEQUENCE [LARGE SCALE GENOMIC DNA]</scope>
    <source>
        <strain evidence="2 3">WCHAc060041</strain>
    </source>
</reference>
<organism evidence="2 3">
    <name type="scientific">Acinetobacter sichuanensis</name>
    <dbReference type="NCBI Taxonomy" id="2136183"/>
    <lineage>
        <taxon>Bacteria</taxon>
        <taxon>Pseudomonadati</taxon>
        <taxon>Pseudomonadota</taxon>
        <taxon>Gammaproteobacteria</taxon>
        <taxon>Moraxellales</taxon>
        <taxon>Moraxellaceae</taxon>
        <taxon>Acinetobacter</taxon>
    </lineage>
</organism>
<dbReference type="InterPro" id="IPR021283">
    <property type="entry name" value="Phage_Wedge1"/>
</dbReference>
<reference evidence="1" key="1">
    <citation type="journal article" date="2014" name="Int. J. Syst. Evol. Microbiol.">
        <title>Complete genome of a new Firmicutes species belonging to the dominant human colonic microbiota ('Ruminococcus bicirculans') reveals two chromosomes and a selective capacity to utilize plant glucans.</title>
        <authorList>
            <consortium name="NISC Comparative Sequencing Program"/>
            <person name="Wegmann U."/>
            <person name="Louis P."/>
            <person name="Goesmann A."/>
            <person name="Henrissat B."/>
            <person name="Duncan S.H."/>
            <person name="Flint H.J."/>
        </authorList>
    </citation>
    <scope>NUCLEOTIDE SEQUENCE</scope>
    <source>
        <strain evidence="1">KCTC 62575</strain>
    </source>
</reference>
<proteinExistence type="predicted"/>
<dbReference type="AlphaFoldDB" id="A0A371YK76"/>
<protein>
    <submittedName>
        <fullName evidence="2">DUF2612 domain-containing protein</fullName>
    </submittedName>
</protein>
<dbReference type="Pfam" id="PF11041">
    <property type="entry name" value="Phage_Wedge1"/>
    <property type="match status" value="1"/>
</dbReference>
<name>A0A371YK76_9GAMM</name>